<sequence length="79" mass="8327">MSARNPKIKNGDIYLAAESLAEEKFSLSVDDLFLLNLAPLSESTESADTQSVNTILDELSATPSGVVEIPIATESGSTL</sequence>
<organism evidence="1 2">
    <name type="scientific">Candidatus Woesebacteria bacterium GW2011_GWA1_40_43</name>
    <dbReference type="NCBI Taxonomy" id="1618553"/>
    <lineage>
        <taxon>Bacteria</taxon>
        <taxon>Candidatus Woeseibacteriota</taxon>
    </lineage>
</organism>
<gene>
    <name evidence="1" type="ORF">UU02_C0041G0005</name>
</gene>
<evidence type="ECO:0000313" key="2">
    <source>
        <dbReference type="Proteomes" id="UP000034293"/>
    </source>
</evidence>
<dbReference type="AlphaFoldDB" id="A0A0G0SD49"/>
<accession>A0A0G0SD49</accession>
<dbReference type="Proteomes" id="UP000034293">
    <property type="component" value="Unassembled WGS sequence"/>
</dbReference>
<comment type="caution">
    <text evidence="1">The sequence shown here is derived from an EMBL/GenBank/DDBJ whole genome shotgun (WGS) entry which is preliminary data.</text>
</comment>
<dbReference type="EMBL" id="LBZA01000041">
    <property type="protein sequence ID" value="KKR62774.1"/>
    <property type="molecule type" value="Genomic_DNA"/>
</dbReference>
<proteinExistence type="predicted"/>
<evidence type="ECO:0000313" key="1">
    <source>
        <dbReference type="EMBL" id="KKR62774.1"/>
    </source>
</evidence>
<protein>
    <submittedName>
        <fullName evidence="1">Uncharacterized protein</fullName>
    </submittedName>
</protein>
<name>A0A0G0SD49_9BACT</name>
<reference evidence="1 2" key="1">
    <citation type="journal article" date="2015" name="Nature">
        <title>rRNA introns, odd ribosomes, and small enigmatic genomes across a large radiation of phyla.</title>
        <authorList>
            <person name="Brown C.T."/>
            <person name="Hug L.A."/>
            <person name="Thomas B.C."/>
            <person name="Sharon I."/>
            <person name="Castelle C.J."/>
            <person name="Singh A."/>
            <person name="Wilkins M.J."/>
            <person name="Williams K.H."/>
            <person name="Banfield J.F."/>
        </authorList>
    </citation>
    <scope>NUCLEOTIDE SEQUENCE [LARGE SCALE GENOMIC DNA]</scope>
</reference>